<dbReference type="EMBL" id="VLLE01000003">
    <property type="protein sequence ID" value="TWI83071.1"/>
    <property type="molecule type" value="Genomic_DNA"/>
</dbReference>
<name>A0A562SP47_9BACT</name>
<dbReference type="Proteomes" id="UP000316167">
    <property type="component" value="Unassembled WGS sequence"/>
</dbReference>
<dbReference type="Gene3D" id="3.90.320.10">
    <property type="match status" value="1"/>
</dbReference>
<dbReference type="Pfam" id="PF13366">
    <property type="entry name" value="PDDEXK_3"/>
    <property type="match status" value="1"/>
</dbReference>
<reference evidence="1 2" key="1">
    <citation type="journal article" date="2015" name="Stand. Genomic Sci.">
        <title>Genomic Encyclopedia of Bacterial and Archaeal Type Strains, Phase III: the genomes of soil and plant-associated and newly described type strains.</title>
        <authorList>
            <person name="Whitman W.B."/>
            <person name="Woyke T."/>
            <person name="Klenk H.P."/>
            <person name="Zhou Y."/>
            <person name="Lilburn T.G."/>
            <person name="Beck B.J."/>
            <person name="De Vos P."/>
            <person name="Vandamme P."/>
            <person name="Eisen J.A."/>
            <person name="Garrity G."/>
            <person name="Hugenholtz P."/>
            <person name="Kyrpides N.C."/>
        </authorList>
    </citation>
    <scope>NUCLEOTIDE SEQUENCE [LARGE SCALE GENOMIC DNA]</scope>
    <source>
        <strain evidence="1 2">CGMCC 1.7271</strain>
    </source>
</reference>
<sequence>MKLEDYNSITQTIIGSAIEVHRELGPGLMESVYEVCLLKLLRDAGLKVEKQVSLPVYFKGEELDKQFIIDVLVENEIILELKSVEVLLPVHEAQLVTYLKLADKRLGLLINFNVVLLKEGIRRRINGIIDTV</sequence>
<dbReference type="InterPro" id="IPR011604">
    <property type="entry name" value="PDDEXK-like_dom_sf"/>
</dbReference>
<gene>
    <name evidence="1" type="ORF">IQ13_1177</name>
</gene>
<dbReference type="AlphaFoldDB" id="A0A562SP47"/>
<protein>
    <submittedName>
        <fullName evidence="1">GxxExxY protein</fullName>
    </submittedName>
</protein>
<organism evidence="1 2">
    <name type="scientific">Lacibacter cauensis</name>
    <dbReference type="NCBI Taxonomy" id="510947"/>
    <lineage>
        <taxon>Bacteria</taxon>
        <taxon>Pseudomonadati</taxon>
        <taxon>Bacteroidota</taxon>
        <taxon>Chitinophagia</taxon>
        <taxon>Chitinophagales</taxon>
        <taxon>Chitinophagaceae</taxon>
        <taxon>Lacibacter</taxon>
    </lineage>
</organism>
<comment type="caution">
    <text evidence="1">The sequence shown here is derived from an EMBL/GenBank/DDBJ whole genome shotgun (WGS) entry which is preliminary data.</text>
</comment>
<evidence type="ECO:0000313" key="1">
    <source>
        <dbReference type="EMBL" id="TWI83071.1"/>
    </source>
</evidence>
<dbReference type="NCBIfam" id="TIGR04256">
    <property type="entry name" value="GxxExxY"/>
    <property type="match status" value="1"/>
</dbReference>
<dbReference type="OrthoDB" id="1119698at2"/>
<keyword evidence="2" id="KW-1185">Reference proteome</keyword>
<accession>A0A562SP47</accession>
<evidence type="ECO:0000313" key="2">
    <source>
        <dbReference type="Proteomes" id="UP000316167"/>
    </source>
</evidence>
<dbReference type="InterPro" id="IPR026350">
    <property type="entry name" value="GxxExxY"/>
</dbReference>
<proteinExistence type="predicted"/>
<dbReference type="RefSeq" id="WP_144885157.1">
    <property type="nucleotide sequence ID" value="NZ_VLLE01000003.1"/>
</dbReference>